<feature type="transmembrane region" description="Helical" evidence="1">
    <location>
        <begin position="136"/>
        <end position="156"/>
    </location>
</feature>
<feature type="transmembrane region" description="Helical" evidence="1">
    <location>
        <begin position="200"/>
        <end position="218"/>
    </location>
</feature>
<evidence type="ECO:0000313" key="3">
    <source>
        <dbReference type="Proteomes" id="UP001596547"/>
    </source>
</evidence>
<feature type="transmembrane region" description="Helical" evidence="1">
    <location>
        <begin position="103"/>
        <end position="124"/>
    </location>
</feature>
<dbReference type="Proteomes" id="UP001596547">
    <property type="component" value="Unassembled WGS sequence"/>
</dbReference>
<feature type="transmembrane region" description="Helical" evidence="1">
    <location>
        <begin position="249"/>
        <end position="267"/>
    </location>
</feature>
<sequence length="327" mass="32852">MALRDWVGIYLKGVAMGAADAVPGVSGGTIALITGIYERLITAITNLDPRALLLLPGAVSADGRARLRTRLVGMDLPFLLALGAGILTALVTVSRAVEHASEATPALLFAFFFGLIAASAVVLYGEVDVSTPGRALAGLAGVALAFAVAGEVAGALPHTLPVVTVAGAVAICAMILPGISGAFILLLLGQYIYLTGTLSAFVDALLVAARGGGAGALVESGTVVAAFGLGAVVGLFTVAHAVKYALTRYRAATLTFLVSLMVGALRYPAERVAENVDAWTLGSASPVLVAAVVGGALVVAVDHYTDDLDLDGEASEESAARAAGGSR</sequence>
<dbReference type="GeneID" id="79314773"/>
<gene>
    <name evidence="2" type="ORF">ACFQPE_03175</name>
</gene>
<comment type="caution">
    <text evidence="2">The sequence shown here is derived from an EMBL/GenBank/DDBJ whole genome shotgun (WGS) entry which is preliminary data.</text>
</comment>
<proteinExistence type="predicted"/>
<feature type="transmembrane region" description="Helical" evidence="1">
    <location>
        <begin position="224"/>
        <end position="242"/>
    </location>
</feature>
<dbReference type="InterPro" id="IPR007163">
    <property type="entry name" value="VCA0040-like"/>
</dbReference>
<keyword evidence="1" id="KW-0812">Transmembrane</keyword>
<dbReference type="PANTHER" id="PTHR37308:SF1">
    <property type="entry name" value="POLYPRENYL-PHOSPHATE TRANSPORTER"/>
    <property type="match status" value="1"/>
</dbReference>
<dbReference type="RefSeq" id="WP_276305198.1">
    <property type="nucleotide sequence ID" value="NZ_CP119992.1"/>
</dbReference>
<accession>A0ABD6A5Z0</accession>
<evidence type="ECO:0000256" key="1">
    <source>
        <dbReference type="SAM" id="Phobius"/>
    </source>
</evidence>
<protein>
    <submittedName>
        <fullName evidence="2">DUF368 domain-containing protein</fullName>
    </submittedName>
</protein>
<dbReference type="PANTHER" id="PTHR37308">
    <property type="entry name" value="INTEGRAL MEMBRANE PROTEIN"/>
    <property type="match status" value="1"/>
</dbReference>
<feature type="transmembrane region" description="Helical" evidence="1">
    <location>
        <begin position="162"/>
        <end position="188"/>
    </location>
</feature>
<keyword evidence="1" id="KW-0472">Membrane</keyword>
<keyword evidence="3" id="KW-1185">Reference proteome</keyword>
<feature type="transmembrane region" description="Helical" evidence="1">
    <location>
        <begin position="279"/>
        <end position="301"/>
    </location>
</feature>
<feature type="transmembrane region" description="Helical" evidence="1">
    <location>
        <begin position="76"/>
        <end position="97"/>
    </location>
</feature>
<name>A0ABD6A5Z0_9EURY</name>
<dbReference type="AlphaFoldDB" id="A0ABD6A5Z0"/>
<organism evidence="2 3">
    <name type="scientific">Halomarina halobia</name>
    <dbReference type="NCBI Taxonomy" id="3033386"/>
    <lineage>
        <taxon>Archaea</taxon>
        <taxon>Methanobacteriati</taxon>
        <taxon>Methanobacteriota</taxon>
        <taxon>Stenosarchaea group</taxon>
        <taxon>Halobacteria</taxon>
        <taxon>Halobacteriales</taxon>
        <taxon>Natronomonadaceae</taxon>
        <taxon>Halomarina</taxon>
    </lineage>
</organism>
<reference evidence="2 3" key="1">
    <citation type="journal article" date="2019" name="Int. J. Syst. Evol. Microbiol.">
        <title>The Global Catalogue of Microorganisms (GCM) 10K type strain sequencing project: providing services to taxonomists for standard genome sequencing and annotation.</title>
        <authorList>
            <consortium name="The Broad Institute Genomics Platform"/>
            <consortium name="The Broad Institute Genome Sequencing Center for Infectious Disease"/>
            <person name="Wu L."/>
            <person name="Ma J."/>
        </authorList>
    </citation>
    <scope>NUCLEOTIDE SEQUENCE [LARGE SCALE GENOMIC DNA]</scope>
    <source>
        <strain evidence="2 3">PSR21</strain>
    </source>
</reference>
<evidence type="ECO:0000313" key="2">
    <source>
        <dbReference type="EMBL" id="MFC7315797.1"/>
    </source>
</evidence>
<keyword evidence="1" id="KW-1133">Transmembrane helix</keyword>
<dbReference type="Pfam" id="PF04018">
    <property type="entry name" value="VCA0040-like"/>
    <property type="match status" value="1"/>
</dbReference>
<dbReference type="EMBL" id="JBHTBF010000001">
    <property type="protein sequence ID" value="MFC7315797.1"/>
    <property type="molecule type" value="Genomic_DNA"/>
</dbReference>